<keyword evidence="1" id="KW-0812">Transmembrane</keyword>
<organism evidence="2 3">
    <name type="scientific">Bombella pollinis</name>
    <dbReference type="NCBI Taxonomy" id="2967337"/>
    <lineage>
        <taxon>Bacteria</taxon>
        <taxon>Pseudomonadati</taxon>
        <taxon>Pseudomonadota</taxon>
        <taxon>Alphaproteobacteria</taxon>
        <taxon>Acetobacterales</taxon>
        <taxon>Acetobacteraceae</taxon>
        <taxon>Bombella</taxon>
    </lineage>
</organism>
<keyword evidence="3" id="KW-1185">Reference proteome</keyword>
<evidence type="ECO:0000313" key="3">
    <source>
        <dbReference type="Proteomes" id="UP001165575"/>
    </source>
</evidence>
<keyword evidence="1" id="KW-1133">Transmembrane helix</keyword>
<comment type="caution">
    <text evidence="2">The sequence shown here is derived from an EMBL/GenBank/DDBJ whole genome shotgun (WGS) entry which is preliminary data.</text>
</comment>
<protein>
    <submittedName>
        <fullName evidence="2">Uncharacterized protein</fullName>
    </submittedName>
</protein>
<proteinExistence type="predicted"/>
<sequence length="129" mass="15408">MVKSFTIFCLLLCFVYKSEGEEYFFSTINLLLFISFYLFDYVKVIFRYGLTFPISLMVLGATADGGGFSEKKLEDVTDIAEIFFVIIYVYIFFFLRKNRKYISKSKVIEYIIMIIDYVFLAYPKHIRWF</sequence>
<feature type="transmembrane region" description="Helical" evidence="1">
    <location>
        <begin position="107"/>
        <end position="123"/>
    </location>
</feature>
<evidence type="ECO:0000313" key="2">
    <source>
        <dbReference type="EMBL" id="MCX5620440.1"/>
    </source>
</evidence>
<gene>
    <name evidence="2" type="ORF">NQF89_08410</name>
</gene>
<feature type="transmembrane region" description="Helical" evidence="1">
    <location>
        <begin position="75"/>
        <end position="95"/>
    </location>
</feature>
<dbReference type="RefSeq" id="WP_266137960.1">
    <property type="nucleotide sequence ID" value="NZ_JANIDX010000008.1"/>
</dbReference>
<evidence type="ECO:0000256" key="1">
    <source>
        <dbReference type="SAM" id="Phobius"/>
    </source>
</evidence>
<dbReference type="EMBL" id="JANIDX010000008">
    <property type="protein sequence ID" value="MCX5620440.1"/>
    <property type="molecule type" value="Genomic_DNA"/>
</dbReference>
<feature type="transmembrane region" description="Helical" evidence="1">
    <location>
        <begin position="44"/>
        <end position="63"/>
    </location>
</feature>
<dbReference type="Proteomes" id="UP001165575">
    <property type="component" value="Unassembled WGS sequence"/>
</dbReference>
<keyword evidence="1" id="KW-0472">Membrane</keyword>
<name>A0ABT3WMW6_9PROT</name>
<accession>A0ABT3WMW6</accession>
<reference evidence="2 3" key="1">
    <citation type="submission" date="2022-07" db="EMBL/GenBank/DDBJ databases">
        <title>Bombella genomes.</title>
        <authorList>
            <person name="Harer L."/>
            <person name="Styblova S."/>
            <person name="Ehrmann M."/>
        </authorList>
    </citation>
    <scope>NUCLEOTIDE SEQUENCE [LARGE SCALE GENOMIC DNA]</scope>
    <source>
        <strain evidence="2 3">TMW 2.2556</strain>
    </source>
</reference>